<reference evidence="2 3" key="1">
    <citation type="journal article" date="2015" name="Biotechnol. Biofuels">
        <title>Enhanced degradation of softwood versus hardwood by the white-rot fungus Pycnoporus coccineus.</title>
        <authorList>
            <person name="Couturier M."/>
            <person name="Navarro D."/>
            <person name="Chevret D."/>
            <person name="Henrissat B."/>
            <person name="Piumi F."/>
            <person name="Ruiz-Duenas F.J."/>
            <person name="Martinez A.T."/>
            <person name="Grigoriev I.V."/>
            <person name="Riley R."/>
            <person name="Lipzen A."/>
            <person name="Berrin J.G."/>
            <person name="Master E.R."/>
            <person name="Rosso M.N."/>
        </authorList>
    </citation>
    <scope>NUCLEOTIDE SEQUENCE [LARGE SCALE GENOMIC DNA]</scope>
    <source>
        <strain evidence="2 3">BRFM310</strain>
    </source>
</reference>
<feature type="chain" id="PRO_5013277066" evidence="1">
    <location>
        <begin position="24"/>
        <end position="211"/>
    </location>
</feature>
<proteinExistence type="predicted"/>
<keyword evidence="3" id="KW-1185">Reference proteome</keyword>
<dbReference type="Proteomes" id="UP000193067">
    <property type="component" value="Unassembled WGS sequence"/>
</dbReference>
<dbReference type="EMBL" id="KZ084095">
    <property type="protein sequence ID" value="OSD04917.1"/>
    <property type="molecule type" value="Genomic_DNA"/>
</dbReference>
<accession>A0A1Y2IUZ6</accession>
<sequence>MYLQRQAVLFWSLLAVLCAFVGANVNITLEDTASQIIYSPPACGLTLSSGSSAGTEAQSTQICNSAWRIIAAQDVSGGTLTTTSGPTNSSGGLIPQLFLSVRALALYVKTTAASTALVNVTVSTINPVVTVRSEINSSLEFISIVDLPEDRITTLSLTFVQANETTRLDIDSITHNAIRFSFVTTIDSASNKHSIYRYTQSGPDTSKIRAN</sequence>
<organism evidence="2 3">
    <name type="scientific">Trametes coccinea (strain BRFM310)</name>
    <name type="common">Pycnoporus coccineus</name>
    <dbReference type="NCBI Taxonomy" id="1353009"/>
    <lineage>
        <taxon>Eukaryota</taxon>
        <taxon>Fungi</taxon>
        <taxon>Dikarya</taxon>
        <taxon>Basidiomycota</taxon>
        <taxon>Agaricomycotina</taxon>
        <taxon>Agaricomycetes</taxon>
        <taxon>Polyporales</taxon>
        <taxon>Polyporaceae</taxon>
        <taxon>Trametes</taxon>
    </lineage>
</organism>
<gene>
    <name evidence="2" type="ORF">PYCCODRAFT_1443697</name>
</gene>
<name>A0A1Y2IUZ6_TRAC3</name>
<evidence type="ECO:0000313" key="3">
    <source>
        <dbReference type="Proteomes" id="UP000193067"/>
    </source>
</evidence>
<feature type="signal peptide" evidence="1">
    <location>
        <begin position="1"/>
        <end position="23"/>
    </location>
</feature>
<evidence type="ECO:0000256" key="1">
    <source>
        <dbReference type="SAM" id="SignalP"/>
    </source>
</evidence>
<dbReference type="STRING" id="1353009.A0A1Y2IUZ6"/>
<dbReference type="AlphaFoldDB" id="A0A1Y2IUZ6"/>
<evidence type="ECO:0000313" key="2">
    <source>
        <dbReference type="EMBL" id="OSD04917.1"/>
    </source>
</evidence>
<dbReference type="OrthoDB" id="3267422at2759"/>
<protein>
    <submittedName>
        <fullName evidence="2">Uncharacterized protein</fullName>
    </submittedName>
</protein>
<keyword evidence="1" id="KW-0732">Signal</keyword>